<gene>
    <name evidence="7" type="ORF">P3W24_03350</name>
</gene>
<keyword evidence="3" id="KW-0998">Cell outer membrane</keyword>
<evidence type="ECO:0000259" key="5">
    <source>
        <dbReference type="Pfam" id="PF03865"/>
    </source>
</evidence>
<dbReference type="Proteomes" id="UP001528850">
    <property type="component" value="Unassembled WGS sequence"/>
</dbReference>
<accession>A0ABT6B7K3</accession>
<feature type="domain" description="Polypeptide-transport-associated ShlB-type" evidence="6">
    <location>
        <begin position="64"/>
        <end position="137"/>
    </location>
</feature>
<name>A0ABT6B7K3_9GAMM</name>
<evidence type="ECO:0000313" key="8">
    <source>
        <dbReference type="Proteomes" id="UP001528850"/>
    </source>
</evidence>
<dbReference type="Gene3D" id="3.10.20.310">
    <property type="entry name" value="membrane protein fhac"/>
    <property type="match status" value="1"/>
</dbReference>
<keyword evidence="2" id="KW-0812">Transmembrane</keyword>
<evidence type="ECO:0000256" key="3">
    <source>
        <dbReference type="ARBA" id="ARBA00023237"/>
    </source>
</evidence>
<dbReference type="Pfam" id="PF08479">
    <property type="entry name" value="POTRA_2"/>
    <property type="match status" value="1"/>
</dbReference>
<dbReference type="PANTHER" id="PTHR34597">
    <property type="entry name" value="SLR1661 PROTEIN"/>
    <property type="match status" value="1"/>
</dbReference>
<dbReference type="InterPro" id="IPR005565">
    <property type="entry name" value="Hemolysn_activator_HlyB_C"/>
</dbReference>
<evidence type="ECO:0000259" key="6">
    <source>
        <dbReference type="Pfam" id="PF08479"/>
    </source>
</evidence>
<comment type="caution">
    <text evidence="7">The sequence shown here is derived from an EMBL/GenBank/DDBJ whole genome shotgun (WGS) entry which is preliminary data.</text>
</comment>
<dbReference type="InterPro" id="IPR013686">
    <property type="entry name" value="Polypept-transport_assoc_ShlB"/>
</dbReference>
<dbReference type="InterPro" id="IPR051544">
    <property type="entry name" value="TPS_OM_transporter"/>
</dbReference>
<keyword evidence="1" id="KW-0472">Membrane</keyword>
<dbReference type="Gene3D" id="2.40.160.50">
    <property type="entry name" value="membrane protein fhac: a member of the omp85/tpsb transporter family"/>
    <property type="match status" value="1"/>
</dbReference>
<keyword evidence="4" id="KW-0732">Signal</keyword>
<protein>
    <submittedName>
        <fullName evidence="7">POTRA domain-containing protein</fullName>
    </submittedName>
</protein>
<evidence type="ECO:0000256" key="2">
    <source>
        <dbReference type="ARBA" id="ARBA00022692"/>
    </source>
</evidence>
<keyword evidence="1" id="KW-1134">Transmembrane beta strand</keyword>
<proteinExistence type="predicted"/>
<dbReference type="EMBL" id="JARJJS010000001">
    <property type="protein sequence ID" value="MDF4024010.1"/>
    <property type="molecule type" value="Genomic_DNA"/>
</dbReference>
<feature type="chain" id="PRO_5045368856" evidence="4">
    <location>
        <begin position="20"/>
        <end position="556"/>
    </location>
</feature>
<feature type="signal peptide" evidence="4">
    <location>
        <begin position="1"/>
        <end position="19"/>
    </location>
</feature>
<evidence type="ECO:0000313" key="7">
    <source>
        <dbReference type="EMBL" id="MDF4024010.1"/>
    </source>
</evidence>
<evidence type="ECO:0000256" key="1">
    <source>
        <dbReference type="ARBA" id="ARBA00022452"/>
    </source>
</evidence>
<evidence type="ECO:0000256" key="4">
    <source>
        <dbReference type="SAM" id="SignalP"/>
    </source>
</evidence>
<keyword evidence="8" id="KW-1185">Reference proteome</keyword>
<dbReference type="Pfam" id="PF03865">
    <property type="entry name" value="ShlB"/>
    <property type="match status" value="1"/>
</dbReference>
<sequence>MLRWIACLAGMTVVFAAHAQVRLPANPLQNLPRTETPAQAPAVQVNVQAPTQAMEALLATSLTPSRFDVTGVRSIRFSTVADVFAPLRGKPVTVRELIDAANRVTAMYKQQGYALSFAFVPAQTFTNGVVRITVVEGYVAEVKISGDAGNMASRIRAMANHVVGERPLRQDTFERYTQLLGQLPGVKVGANVPPPTTTDGATRLDLTVTRQRYDVSYGLDFNHPGTQGVFNVLENGFTPLGEQLSLSTLFPNGGGQRFYSAGWLEPIGSRGWQARVDASRYWGNPDTDSSQLPSYLDHRLSQQRVSLSTIYPLVLTNTRRLNLTLGVYASRQDDRYRNVDTGAMIALQSSVRVLNAELAWLRVATDRTLQFSAGVAHGYDAMGAYSRVVTNVAGGVTASLPDVSFTRYMMSGSWSEQWPYKVGTVMRVTGQYSDDTLPSTEQINFGGPSYAYAYDPGDAAGDSGWAASLEVNRAFATGRSWIRSIVPYVAYQSARVYVNGGRPLIDRLDSAALGVRLSDAKHYSIDVALAKPTGDRPPETGTREKRWNLTFSYKLM</sequence>
<dbReference type="PANTHER" id="PTHR34597:SF6">
    <property type="entry name" value="BLR6126 PROTEIN"/>
    <property type="match status" value="1"/>
</dbReference>
<feature type="domain" description="Haemolysin activator HlyB C-terminal" evidence="5">
    <location>
        <begin position="304"/>
        <end position="516"/>
    </location>
</feature>
<reference evidence="7 8" key="1">
    <citation type="journal article" date="2024" name="Curr. Microbiol.">
        <title>Luteibacter sahnii sp. nov., A Novel Yellow-Colored Xanthomonadin Pigment Producing Probiotic Bacterium from Healthy Rice Seed Microbiome.</title>
        <authorList>
            <person name="Jaiswal G."/>
            <person name="Rana R."/>
            <person name="Nayak P.K."/>
            <person name="Chouhan R."/>
            <person name="Gandhi S.G."/>
            <person name="Patel H.K."/>
            <person name="Patil P.B."/>
        </authorList>
    </citation>
    <scope>NUCLEOTIDE SEQUENCE [LARGE SCALE GENOMIC DNA]</scope>
    <source>
        <strain evidence="7 8">PPL201</strain>
    </source>
</reference>
<organism evidence="7 8">
    <name type="scientific">Luteibacter sahnii</name>
    <dbReference type="NCBI Taxonomy" id="3021977"/>
    <lineage>
        <taxon>Bacteria</taxon>
        <taxon>Pseudomonadati</taxon>
        <taxon>Pseudomonadota</taxon>
        <taxon>Gammaproteobacteria</taxon>
        <taxon>Lysobacterales</taxon>
        <taxon>Rhodanobacteraceae</taxon>
        <taxon>Luteibacter</taxon>
    </lineage>
</organism>